<evidence type="ECO:0000256" key="8">
    <source>
        <dbReference type="SAM" id="SignalP"/>
    </source>
</evidence>
<dbReference type="Proteomes" id="UP000481030">
    <property type="component" value="Unassembled WGS sequence"/>
</dbReference>
<evidence type="ECO:0000256" key="2">
    <source>
        <dbReference type="ARBA" id="ARBA00005988"/>
    </source>
</evidence>
<evidence type="ECO:0000256" key="7">
    <source>
        <dbReference type="PROSITE-ProRule" id="PRU01379"/>
    </source>
</evidence>
<dbReference type="EMBL" id="WBOS01000009">
    <property type="protein sequence ID" value="KAB2332261.1"/>
    <property type="molecule type" value="Genomic_DNA"/>
</dbReference>
<keyword evidence="5" id="KW-0862">Zinc</keyword>
<dbReference type="PANTHER" id="PTHR11705">
    <property type="entry name" value="PROTEASE FAMILY M14 CARBOXYPEPTIDASE A,B"/>
    <property type="match status" value="1"/>
</dbReference>
<keyword evidence="8" id="KW-0732">Signal</keyword>
<dbReference type="GO" id="GO:0008270">
    <property type="term" value="F:zinc ion binding"/>
    <property type="evidence" value="ECO:0007669"/>
    <property type="project" value="InterPro"/>
</dbReference>
<keyword evidence="11" id="KW-1185">Reference proteome</keyword>
<keyword evidence="10" id="KW-0121">Carboxypeptidase</keyword>
<feature type="chain" id="PRO_5027020445" evidence="8">
    <location>
        <begin position="27"/>
        <end position="392"/>
    </location>
</feature>
<accession>A0A6L3V1W0</accession>
<dbReference type="RefSeq" id="WP_151535992.1">
    <property type="nucleotide sequence ID" value="NZ_WBOS01000009.1"/>
</dbReference>
<dbReference type="SUPFAM" id="SSF53187">
    <property type="entry name" value="Zn-dependent exopeptidases"/>
    <property type="match status" value="1"/>
</dbReference>
<dbReference type="Gene3D" id="3.40.630.10">
    <property type="entry name" value="Zn peptidases"/>
    <property type="match status" value="1"/>
</dbReference>
<reference evidence="10 11" key="1">
    <citation type="journal article" date="2016" name="Antonie Van Leeuwenhoek">
        <title>Bacillus depressus sp. nov., isolated from soil of a sunflower field.</title>
        <authorList>
            <person name="Wei X."/>
            <person name="Xin D."/>
            <person name="Xin Y."/>
            <person name="Zhang H."/>
            <person name="Wang T."/>
            <person name="Zhang J."/>
        </authorList>
    </citation>
    <scope>NUCLEOTIDE SEQUENCE [LARGE SCALE GENOMIC DNA]</scope>
    <source>
        <strain evidence="10 11">BZ1</strain>
    </source>
</reference>
<proteinExistence type="inferred from homology"/>
<protein>
    <submittedName>
        <fullName evidence="10">Zinc carboxypeptidase</fullName>
    </submittedName>
</protein>
<organism evidence="10 11">
    <name type="scientific">Cytobacillus depressus</name>
    <dbReference type="NCBI Taxonomy" id="1602942"/>
    <lineage>
        <taxon>Bacteria</taxon>
        <taxon>Bacillati</taxon>
        <taxon>Bacillota</taxon>
        <taxon>Bacilli</taxon>
        <taxon>Bacillales</taxon>
        <taxon>Bacillaceae</taxon>
        <taxon>Cytobacillus</taxon>
    </lineage>
</organism>
<comment type="similarity">
    <text evidence="2 7">Belongs to the peptidase M14 family.</text>
</comment>
<sequence length="392" mass="43734">MPIRKLSFLFVALVLLITQFPLGANAQNGNADCSNLTDPSVEGWVDYEQMVKSLRQIEKTSFGRVELDVIGQSRLGKDIYAARVGTGDRVMLVTSEIHGNEKTGTEALLQMLKELGSGNNPEIQAIRNNVTIVAVPKFNPDGADLNQRQNVFPWEEVVNTFPQLKDAKRAWYYSASRGGGFDVNRDFNPDLNYEPRAEDMTKDGSQPGFFLTNESRALRNLYVNLKKEFGEVEAYVDLHHMGACNKNEGSDQYVTVSLDYPPLGPENNPKYKQYPLLDQEKSRRYVLAAALGMKDHAGNGNAETSPFWGGASRYFHASDRDLPGQARSSFALNGTATVLFEVRGQQHNWGQKQKGMLTKAVKNGLYGIANRMADGSVDKLNGNDFYNLPKYW</sequence>
<comment type="caution">
    <text evidence="7">Lacks conserved residue(s) required for the propagation of feature annotation.</text>
</comment>
<evidence type="ECO:0000256" key="6">
    <source>
        <dbReference type="ARBA" id="ARBA00023049"/>
    </source>
</evidence>
<dbReference type="Pfam" id="PF00246">
    <property type="entry name" value="Peptidase_M14"/>
    <property type="match status" value="1"/>
</dbReference>
<evidence type="ECO:0000259" key="9">
    <source>
        <dbReference type="PROSITE" id="PS52035"/>
    </source>
</evidence>
<evidence type="ECO:0000256" key="1">
    <source>
        <dbReference type="ARBA" id="ARBA00001947"/>
    </source>
</evidence>
<evidence type="ECO:0000256" key="4">
    <source>
        <dbReference type="ARBA" id="ARBA00022801"/>
    </source>
</evidence>
<dbReference type="PANTHER" id="PTHR11705:SF143">
    <property type="entry name" value="SLL0236 PROTEIN"/>
    <property type="match status" value="1"/>
</dbReference>
<dbReference type="GO" id="GO:0004181">
    <property type="term" value="F:metallocarboxypeptidase activity"/>
    <property type="evidence" value="ECO:0007669"/>
    <property type="project" value="InterPro"/>
</dbReference>
<dbReference type="PROSITE" id="PS52035">
    <property type="entry name" value="PEPTIDASE_M14"/>
    <property type="match status" value="1"/>
</dbReference>
<name>A0A6L3V1W0_9BACI</name>
<dbReference type="OrthoDB" id="2433180at2"/>
<keyword evidence="6" id="KW-0482">Metalloprotease</keyword>
<feature type="domain" description="Peptidase M14" evidence="9">
    <location>
        <begin position="43"/>
        <end position="392"/>
    </location>
</feature>
<dbReference type="GO" id="GO:0006508">
    <property type="term" value="P:proteolysis"/>
    <property type="evidence" value="ECO:0007669"/>
    <property type="project" value="UniProtKB-KW"/>
</dbReference>
<dbReference type="AlphaFoldDB" id="A0A6L3V1W0"/>
<dbReference type="GO" id="GO:0005615">
    <property type="term" value="C:extracellular space"/>
    <property type="evidence" value="ECO:0007669"/>
    <property type="project" value="TreeGrafter"/>
</dbReference>
<comment type="cofactor">
    <cofactor evidence="1">
        <name>Zn(2+)</name>
        <dbReference type="ChEBI" id="CHEBI:29105"/>
    </cofactor>
</comment>
<evidence type="ECO:0000313" key="10">
    <source>
        <dbReference type="EMBL" id="KAB2332261.1"/>
    </source>
</evidence>
<comment type="caution">
    <text evidence="10">The sequence shown here is derived from an EMBL/GenBank/DDBJ whole genome shotgun (WGS) entry which is preliminary data.</text>
</comment>
<evidence type="ECO:0000256" key="5">
    <source>
        <dbReference type="ARBA" id="ARBA00022833"/>
    </source>
</evidence>
<feature type="signal peptide" evidence="8">
    <location>
        <begin position="1"/>
        <end position="26"/>
    </location>
</feature>
<evidence type="ECO:0000313" key="11">
    <source>
        <dbReference type="Proteomes" id="UP000481030"/>
    </source>
</evidence>
<gene>
    <name evidence="10" type="ORF">F7731_16955</name>
</gene>
<keyword evidence="4" id="KW-0378">Hydrolase</keyword>
<dbReference type="InterPro" id="IPR000834">
    <property type="entry name" value="Peptidase_M14"/>
</dbReference>
<keyword evidence="3" id="KW-0645">Protease</keyword>
<evidence type="ECO:0000256" key="3">
    <source>
        <dbReference type="ARBA" id="ARBA00022670"/>
    </source>
</evidence>